<protein>
    <submittedName>
        <fullName evidence="2">DUF2088 domain-containing protein</fullName>
    </submittedName>
</protein>
<name>A0A8J6I1B6_9FIRM</name>
<reference evidence="2" key="1">
    <citation type="submission" date="2020-06" db="EMBL/GenBank/DDBJ databases">
        <title>Novel chitinolytic bacterium.</title>
        <authorList>
            <person name="Ungkulpasvich U."/>
            <person name="Kosugi A."/>
            <person name="Uke A."/>
        </authorList>
    </citation>
    <scope>NUCLEOTIDE SEQUENCE</scope>
    <source>
        <strain evidence="2">UUS1-1</strain>
    </source>
</reference>
<dbReference type="InterPro" id="IPR018657">
    <property type="entry name" value="LarA-like_N"/>
</dbReference>
<evidence type="ECO:0000313" key="3">
    <source>
        <dbReference type="Proteomes" id="UP000657177"/>
    </source>
</evidence>
<gene>
    <name evidence="2" type="ORF">G5B42_07860</name>
</gene>
<organism evidence="2 3">
    <name type="scientific">Capillibacterium thermochitinicola</name>
    <dbReference type="NCBI Taxonomy" id="2699427"/>
    <lineage>
        <taxon>Bacteria</taxon>
        <taxon>Bacillati</taxon>
        <taxon>Bacillota</taxon>
        <taxon>Capillibacterium</taxon>
    </lineage>
</organism>
<dbReference type="EMBL" id="JAAKDE010000015">
    <property type="protein sequence ID" value="MBA2133453.1"/>
    <property type="molecule type" value="Genomic_DNA"/>
</dbReference>
<feature type="domain" description="LarA-like N-terminal" evidence="1">
    <location>
        <begin position="30"/>
        <end position="180"/>
    </location>
</feature>
<dbReference type="PANTHER" id="PTHR33171">
    <property type="entry name" value="LAR_N DOMAIN-CONTAINING PROTEIN"/>
    <property type="match status" value="1"/>
</dbReference>
<accession>A0A8J6I1B6</accession>
<dbReference type="InterPro" id="IPR048068">
    <property type="entry name" value="LarA-like"/>
</dbReference>
<dbReference type="Proteomes" id="UP000657177">
    <property type="component" value="Unassembled WGS sequence"/>
</dbReference>
<proteinExistence type="predicted"/>
<dbReference type="AlphaFoldDB" id="A0A8J6I1B6"/>
<evidence type="ECO:0000259" key="1">
    <source>
        <dbReference type="Pfam" id="PF09861"/>
    </source>
</evidence>
<dbReference type="RefSeq" id="WP_181339920.1">
    <property type="nucleotide sequence ID" value="NZ_JAAKDE010000015.1"/>
</dbReference>
<keyword evidence="3" id="KW-1185">Reference proteome</keyword>
<sequence>MEAIKITGEDITEQQIKESLYSWLRSYPVPLRKILLLPPDYTRAHSLAGLITRLIYTFLTPTCQVDIMPALGTHEPMSTDQKRKMFGPEIPLDCFHVHDWRNDIVKIGQIPGSLVAEVSGGRLDFAIDVEINRRLLDRSYDLILSIGQVVPHEVVGMANYTKNILVGCGGKTIIDKSHFLGAVCGMEALMGRDHSPVRQIFDYAETHFLQEIPLAYILTVTTTQQEQTKLNGLFIGRERHVFEAAVAESQKRNLDLLDEPLKKVVYLDPHEFKSTWLGNKAIYRTRMAMADGGELYIIAPGLRHFGEDKVFDRIIRKYGYIGTPRILELVRTEADLQDNLSAAAHLIHGSSEGRFRITYAPGHVSKEEIEGVNFNYLPLAEAEERFDYMKLRDGFNRLPNGEEVFFISNPALGLWALKKNFQG</sequence>
<dbReference type="Gene3D" id="3.40.50.11440">
    <property type="match status" value="1"/>
</dbReference>
<dbReference type="Pfam" id="PF09861">
    <property type="entry name" value="Lar_N"/>
    <property type="match status" value="1"/>
</dbReference>
<dbReference type="PANTHER" id="PTHR33171:SF17">
    <property type="entry name" value="LARA-LIKE N-TERMINAL DOMAIN-CONTAINING PROTEIN"/>
    <property type="match status" value="1"/>
</dbReference>
<dbReference type="Gene3D" id="3.90.226.30">
    <property type="match status" value="1"/>
</dbReference>
<dbReference type="InterPro" id="IPR043166">
    <property type="entry name" value="LarA-like_C"/>
</dbReference>
<dbReference type="GO" id="GO:0050043">
    <property type="term" value="F:lactate racemase activity"/>
    <property type="evidence" value="ECO:0007669"/>
    <property type="project" value="InterPro"/>
</dbReference>
<evidence type="ECO:0000313" key="2">
    <source>
        <dbReference type="EMBL" id="MBA2133453.1"/>
    </source>
</evidence>
<comment type="caution">
    <text evidence="2">The sequence shown here is derived from an EMBL/GenBank/DDBJ whole genome shotgun (WGS) entry which is preliminary data.</text>
</comment>